<name>A0A8K0MXG1_COCNU</name>
<comment type="caution">
    <text evidence="3">The sequence shown here is derived from an EMBL/GenBank/DDBJ whole genome shotgun (WGS) entry which is preliminary data.</text>
</comment>
<feature type="domain" description="Sieve element occlusion C-terminal" evidence="2">
    <location>
        <begin position="649"/>
        <end position="879"/>
    </location>
</feature>
<accession>A0A8K0MXG1</accession>
<dbReference type="InterPro" id="IPR027942">
    <property type="entry name" value="SEO_N"/>
</dbReference>
<evidence type="ECO:0008006" key="5">
    <source>
        <dbReference type="Google" id="ProtNLM"/>
    </source>
</evidence>
<sequence length="880" mass="101607">MATSTLASAAAAAAQKLQMIKGERHLFSSSDDNIVMKQVIATHSPDGREVDARPLFQLTQDILQRSTPTVVVTPQTHMEAVEDRAHHPAVVGMLEALAYTIHRISSEMTYKCTSGADAHATTLSLFNMLSSYTWDAKVVLVLAAFAVNYGEFWLTAQLHTVNPLAKSVSLLKQVPDIIEHTDVLKPRFDTINNLIKAMLDVTNCIIEFKELPSEYISPDSPDMSMAMAHIPTAAYWTVRSAVACATQITMLIGLGHEYMTSTTEAWELSSLAHKVNNIHGHLTKQLDMCRRHIDERKHIEAYQTLLRLFQAVHIDNMKILKALLYSKDDLPLIDGTSKKRTSVDVLRRKIVMLFISDLDVSHEELLVLVQIYSDTHQGRLERHFEIVWLPVLDRHRPWNSTKEETYNRLASMMPWYLLHDPLQVDAAVIKYIRDMWRFEKKPMLVVLDPQGKVVCPNALHMMWIWGNERKHIEAYQTLLRLFQAVHIDNMKILKALLYSKDDLPLIDGTSKKRTSVDVLRRKIVMLFISDLDVSHEELLVLVQIYSDTHQGRLERHFEIVWLPVLDRHRPWNSTKEETYNRLASMMPWYLLHDPLQVDAAVIKYIRDMWRFEKKPMLVVLDPQGKVVCPNALHMMWIWGSLAVPFTTNREEALWNEETWRLEFLVDEIDPAILSWVREGRYVCLYGGEDVDWIRKFTTALRRVAQEVKIHLEMVYVGKSNPKERVKKAVATITAEKLSGYWQDPVMVWFFWVRLESMWHSKMQHGKTIENDPIMQEVMTLLTYDGSDEGWALISRGSVEMVKAQGKKLIDCLTEFDKWKADVEKEGFIPAMTTALLPYHTHEHCTRLILPGDTGKITEKVVCTECKRPMEKFILYRCCND</sequence>
<evidence type="ECO:0000313" key="4">
    <source>
        <dbReference type="Proteomes" id="UP000797356"/>
    </source>
</evidence>
<feature type="domain" description="Sieve element occlusion N-terminal" evidence="1">
    <location>
        <begin position="30"/>
        <end position="313"/>
    </location>
</feature>
<dbReference type="EMBL" id="CM017873">
    <property type="protein sequence ID" value="KAG1331383.1"/>
    <property type="molecule type" value="Genomic_DNA"/>
</dbReference>
<dbReference type="Pfam" id="PF14577">
    <property type="entry name" value="SEO_C"/>
    <property type="match status" value="1"/>
</dbReference>
<dbReference type="Gene3D" id="3.40.30.10">
    <property type="entry name" value="Glutaredoxin"/>
    <property type="match status" value="2"/>
</dbReference>
<evidence type="ECO:0000313" key="3">
    <source>
        <dbReference type="EMBL" id="KAG1331383.1"/>
    </source>
</evidence>
<reference evidence="3" key="2">
    <citation type="submission" date="2019-07" db="EMBL/GenBank/DDBJ databases">
        <authorList>
            <person name="Yang Y."/>
            <person name="Bocs S."/>
            <person name="Baudouin L."/>
        </authorList>
    </citation>
    <scope>NUCLEOTIDE SEQUENCE</scope>
    <source>
        <tissue evidence="3">Spear leaf of Hainan Tall coconut</tissue>
    </source>
</reference>
<keyword evidence="4" id="KW-1185">Reference proteome</keyword>
<dbReference type="PANTHER" id="PTHR33232">
    <property type="entry name" value="PROTEIN SIEVE ELEMENT OCCLUSION B-LIKE"/>
    <property type="match status" value="1"/>
</dbReference>
<dbReference type="Proteomes" id="UP000797356">
    <property type="component" value="Chromosome 2"/>
</dbReference>
<proteinExistence type="predicted"/>
<dbReference type="AlphaFoldDB" id="A0A8K0MXG1"/>
<evidence type="ECO:0000259" key="1">
    <source>
        <dbReference type="Pfam" id="PF14576"/>
    </source>
</evidence>
<dbReference type="PANTHER" id="PTHR33232:SF20">
    <property type="entry name" value="PROTEIN SIEVE ELEMENT OCCLUSION B-LIKE"/>
    <property type="match status" value="1"/>
</dbReference>
<organism evidence="3 4">
    <name type="scientific">Cocos nucifera</name>
    <name type="common">Coconut palm</name>
    <dbReference type="NCBI Taxonomy" id="13894"/>
    <lineage>
        <taxon>Eukaryota</taxon>
        <taxon>Viridiplantae</taxon>
        <taxon>Streptophyta</taxon>
        <taxon>Embryophyta</taxon>
        <taxon>Tracheophyta</taxon>
        <taxon>Spermatophyta</taxon>
        <taxon>Magnoliopsida</taxon>
        <taxon>Liliopsida</taxon>
        <taxon>Arecaceae</taxon>
        <taxon>Arecoideae</taxon>
        <taxon>Cocoseae</taxon>
        <taxon>Attaleinae</taxon>
        <taxon>Cocos</taxon>
    </lineage>
</organism>
<evidence type="ECO:0000259" key="2">
    <source>
        <dbReference type="Pfam" id="PF14577"/>
    </source>
</evidence>
<dbReference type="Pfam" id="PF14576">
    <property type="entry name" value="SEO_N"/>
    <property type="match status" value="1"/>
</dbReference>
<gene>
    <name evidence="3" type="ORF">COCNU_02G013510</name>
</gene>
<reference evidence="3" key="1">
    <citation type="journal article" date="2017" name="Gigascience">
        <title>The genome draft of coconut (Cocos nucifera).</title>
        <authorList>
            <person name="Xiao Y."/>
            <person name="Xu P."/>
            <person name="Fan H."/>
            <person name="Baudouin L."/>
            <person name="Xia W."/>
            <person name="Bocs S."/>
            <person name="Xu J."/>
            <person name="Li Q."/>
            <person name="Guo A."/>
            <person name="Zhou L."/>
            <person name="Li J."/>
            <person name="Wu Y."/>
            <person name="Ma Z."/>
            <person name="Armero A."/>
            <person name="Issali A.E."/>
            <person name="Liu N."/>
            <person name="Peng M."/>
            <person name="Yang Y."/>
        </authorList>
    </citation>
    <scope>NUCLEOTIDE SEQUENCE</scope>
    <source>
        <tissue evidence="3">Spear leaf of Hainan Tall coconut</tissue>
    </source>
</reference>
<protein>
    <recommendedName>
        <fullName evidence="5">Protein SIEVE ELEMENT OCCLUSION B-like</fullName>
    </recommendedName>
</protein>
<dbReference type="InterPro" id="IPR027944">
    <property type="entry name" value="SEO_C"/>
</dbReference>
<dbReference type="OrthoDB" id="1854460at2759"/>
<dbReference type="GO" id="GO:0010088">
    <property type="term" value="P:phloem development"/>
    <property type="evidence" value="ECO:0007669"/>
    <property type="project" value="InterPro"/>
</dbReference>
<dbReference type="InterPro" id="IPR039299">
    <property type="entry name" value="SEOA"/>
</dbReference>